<gene>
    <name evidence="1" type="ORF">A2704_01025</name>
</gene>
<proteinExistence type="predicted"/>
<accession>A0A1F6CL16</accession>
<evidence type="ECO:0000313" key="1">
    <source>
        <dbReference type="EMBL" id="OGG49727.1"/>
    </source>
</evidence>
<dbReference type="AlphaFoldDB" id="A0A1F6CL16"/>
<evidence type="ECO:0000313" key="2">
    <source>
        <dbReference type="Proteomes" id="UP000176445"/>
    </source>
</evidence>
<name>A0A1F6CL16_9BACT</name>
<protein>
    <submittedName>
        <fullName evidence="1">Uncharacterized protein</fullName>
    </submittedName>
</protein>
<dbReference type="EMBL" id="MFKW01000069">
    <property type="protein sequence ID" value="OGG49727.1"/>
    <property type="molecule type" value="Genomic_DNA"/>
</dbReference>
<dbReference type="Proteomes" id="UP000176445">
    <property type="component" value="Unassembled WGS sequence"/>
</dbReference>
<sequence>MKNIYSKIIFGPKEDIEMAKKMSKKTRRCACTHRCCQCRGEIREEKIITKNECGYQYAFIRRTCTKGGWIGDEVIQNYFIPPSSRGFGKGMMHFGI</sequence>
<organism evidence="1 2">
    <name type="scientific">Candidatus Kaiserbacteria bacterium RIFCSPHIGHO2_01_FULL_54_36b</name>
    <dbReference type="NCBI Taxonomy" id="1798483"/>
    <lineage>
        <taxon>Bacteria</taxon>
        <taxon>Candidatus Kaiseribacteriota</taxon>
    </lineage>
</organism>
<reference evidence="1 2" key="1">
    <citation type="journal article" date="2016" name="Nat. Commun.">
        <title>Thousands of microbial genomes shed light on interconnected biogeochemical processes in an aquifer system.</title>
        <authorList>
            <person name="Anantharaman K."/>
            <person name="Brown C.T."/>
            <person name="Hug L.A."/>
            <person name="Sharon I."/>
            <person name="Castelle C.J."/>
            <person name="Probst A.J."/>
            <person name="Thomas B.C."/>
            <person name="Singh A."/>
            <person name="Wilkins M.J."/>
            <person name="Karaoz U."/>
            <person name="Brodie E.L."/>
            <person name="Williams K.H."/>
            <person name="Hubbard S.S."/>
            <person name="Banfield J.F."/>
        </authorList>
    </citation>
    <scope>NUCLEOTIDE SEQUENCE [LARGE SCALE GENOMIC DNA]</scope>
</reference>
<comment type="caution">
    <text evidence="1">The sequence shown here is derived from an EMBL/GenBank/DDBJ whole genome shotgun (WGS) entry which is preliminary data.</text>
</comment>